<organism evidence="8 9">
    <name type="scientific">Kineobactrum sediminis</name>
    <dbReference type="NCBI Taxonomy" id="1905677"/>
    <lineage>
        <taxon>Bacteria</taxon>
        <taxon>Pseudomonadati</taxon>
        <taxon>Pseudomonadota</taxon>
        <taxon>Gammaproteobacteria</taxon>
        <taxon>Cellvibrionales</taxon>
        <taxon>Halieaceae</taxon>
        <taxon>Kineobactrum</taxon>
    </lineage>
</organism>
<dbReference type="SFLD" id="SFLDS00005">
    <property type="entry name" value="Isoprenoid_Synthase_Type_I"/>
    <property type="match status" value="1"/>
</dbReference>
<keyword evidence="3 7" id="KW-0808">Transferase</keyword>
<dbReference type="Proteomes" id="UP000234845">
    <property type="component" value="Unassembled WGS sequence"/>
</dbReference>
<dbReference type="SFLD" id="SFLDG01017">
    <property type="entry name" value="Polyprenyl_Transferase_Like"/>
    <property type="match status" value="1"/>
</dbReference>
<dbReference type="GO" id="GO:0005737">
    <property type="term" value="C:cytoplasm"/>
    <property type="evidence" value="ECO:0007669"/>
    <property type="project" value="UniProtKB-ARBA"/>
</dbReference>
<dbReference type="GO" id="GO:0008654">
    <property type="term" value="P:phospholipid biosynthetic process"/>
    <property type="evidence" value="ECO:0007669"/>
    <property type="project" value="UniProtKB-ARBA"/>
</dbReference>
<evidence type="ECO:0000256" key="2">
    <source>
        <dbReference type="ARBA" id="ARBA00006706"/>
    </source>
</evidence>
<comment type="caution">
    <text evidence="8">The sequence shown here is derived from an EMBL/GenBank/DDBJ whole genome shotgun (WGS) entry which is preliminary data.</text>
</comment>
<evidence type="ECO:0000256" key="6">
    <source>
        <dbReference type="ARBA" id="ARBA00023229"/>
    </source>
</evidence>
<dbReference type="InterPro" id="IPR033749">
    <property type="entry name" value="Polyprenyl_synt_CS"/>
</dbReference>
<comment type="cofactor">
    <cofactor evidence="1">
        <name>Mg(2+)</name>
        <dbReference type="ChEBI" id="CHEBI:18420"/>
    </cofactor>
</comment>
<dbReference type="OrthoDB" id="9805316at2"/>
<dbReference type="PROSITE" id="PS00723">
    <property type="entry name" value="POLYPRENYL_SYNTHASE_1"/>
    <property type="match status" value="1"/>
</dbReference>
<comment type="similarity">
    <text evidence="2 7">Belongs to the FPP/GGPP synthase family.</text>
</comment>
<proteinExistence type="inferred from homology"/>
<evidence type="ECO:0000256" key="4">
    <source>
        <dbReference type="ARBA" id="ARBA00022723"/>
    </source>
</evidence>
<dbReference type="GO" id="GO:0016114">
    <property type="term" value="P:terpenoid biosynthetic process"/>
    <property type="evidence" value="ECO:0007669"/>
    <property type="project" value="UniProtKB-ARBA"/>
</dbReference>
<name>A0A2N5Y026_9GAMM</name>
<keyword evidence="5" id="KW-0460">Magnesium</keyword>
<dbReference type="InterPro" id="IPR000092">
    <property type="entry name" value="Polyprenyl_synt"/>
</dbReference>
<dbReference type="GO" id="GO:0004659">
    <property type="term" value="F:prenyltransferase activity"/>
    <property type="evidence" value="ECO:0007669"/>
    <property type="project" value="InterPro"/>
</dbReference>
<dbReference type="InterPro" id="IPR008949">
    <property type="entry name" value="Isoprenoid_synthase_dom_sf"/>
</dbReference>
<dbReference type="InterPro" id="IPR053378">
    <property type="entry name" value="Prenyl_diphosphate_synthase"/>
</dbReference>
<dbReference type="EMBL" id="PKLZ01000010">
    <property type="protein sequence ID" value="PLW81734.1"/>
    <property type="molecule type" value="Genomic_DNA"/>
</dbReference>
<dbReference type="AlphaFoldDB" id="A0A2N5Y026"/>
<evidence type="ECO:0000313" key="9">
    <source>
        <dbReference type="Proteomes" id="UP000234845"/>
    </source>
</evidence>
<evidence type="ECO:0000256" key="3">
    <source>
        <dbReference type="ARBA" id="ARBA00022679"/>
    </source>
</evidence>
<evidence type="ECO:0000256" key="1">
    <source>
        <dbReference type="ARBA" id="ARBA00001946"/>
    </source>
</evidence>
<gene>
    <name evidence="8" type="ORF">CWI75_13330</name>
</gene>
<dbReference type="GO" id="GO:0046872">
    <property type="term" value="F:metal ion binding"/>
    <property type="evidence" value="ECO:0007669"/>
    <property type="project" value="UniProtKB-KW"/>
</dbReference>
<dbReference type="Gene3D" id="1.10.600.10">
    <property type="entry name" value="Farnesyl Diphosphate Synthase"/>
    <property type="match status" value="1"/>
</dbReference>
<accession>A0A2N5Y026</accession>
<evidence type="ECO:0000256" key="5">
    <source>
        <dbReference type="ARBA" id="ARBA00022842"/>
    </source>
</evidence>
<keyword evidence="9" id="KW-1185">Reference proteome</keyword>
<protein>
    <submittedName>
        <fullName evidence="8">Farnesyl-diphosphate synthase</fullName>
    </submittedName>
</protein>
<dbReference type="PANTHER" id="PTHR43281:SF1">
    <property type="entry name" value="FARNESYL DIPHOSPHATE SYNTHASE"/>
    <property type="match status" value="1"/>
</dbReference>
<sequence>MDRARARCDAQLSLLGALSEKPGQPDHSESVLAALATFEPAVVYALQAGGKRIRPCLVYAAARAVAGSEVDTEEQTQGSALDYTACALELIHTYSLIHDDLPAMDNDDLRRGRPTLHKAYDEATAILVGDGLQARAFELITAAPALSAEKKVSMISVLAQASGLAGMVGGQYIDIQATGNRLSLDELQAMHALKTGALIRAALVLGGIAAGASQAQLAALEAYGTHTGLAFQVVDDILDVESTTEALGKTNGKDAQANKATYVTLLGLAGAREIAEHLLDSALVAVEELDDSADMLRELARFIVHRRT</sequence>
<dbReference type="PANTHER" id="PTHR43281">
    <property type="entry name" value="FARNESYL DIPHOSPHATE SYNTHASE"/>
    <property type="match status" value="1"/>
</dbReference>
<dbReference type="FunFam" id="1.10.600.10:FF:000001">
    <property type="entry name" value="Geranylgeranyl diphosphate synthase"/>
    <property type="match status" value="1"/>
</dbReference>
<keyword evidence="4" id="KW-0479">Metal-binding</keyword>
<keyword evidence="6" id="KW-0414">Isoprene biosynthesis</keyword>
<dbReference type="NCBIfam" id="NF045485">
    <property type="entry name" value="FPPsyn"/>
    <property type="match status" value="1"/>
</dbReference>
<dbReference type="Pfam" id="PF00348">
    <property type="entry name" value="polyprenyl_synt"/>
    <property type="match status" value="1"/>
</dbReference>
<evidence type="ECO:0000313" key="8">
    <source>
        <dbReference type="EMBL" id="PLW81734.1"/>
    </source>
</evidence>
<evidence type="ECO:0000256" key="7">
    <source>
        <dbReference type="RuleBase" id="RU004466"/>
    </source>
</evidence>
<dbReference type="CDD" id="cd00685">
    <property type="entry name" value="Trans_IPPS_HT"/>
    <property type="match status" value="1"/>
</dbReference>
<dbReference type="SUPFAM" id="SSF48576">
    <property type="entry name" value="Terpenoid synthases"/>
    <property type="match status" value="1"/>
</dbReference>
<reference evidence="9" key="1">
    <citation type="submission" date="2017-11" db="EMBL/GenBank/DDBJ databases">
        <title>The draft genome sequence of Chromatocurvus sp. F02.</title>
        <authorList>
            <person name="Du Z.-J."/>
            <person name="Chang Y.-Q."/>
        </authorList>
    </citation>
    <scope>NUCLEOTIDE SEQUENCE [LARGE SCALE GENOMIC DNA]</scope>
    <source>
        <strain evidence="9">F02</strain>
    </source>
</reference>